<dbReference type="PRINTS" id="PR00133">
    <property type="entry name" value="GLHYDRLASE3"/>
</dbReference>
<keyword evidence="3" id="KW-1133">Transmembrane helix</keyword>
<dbReference type="PANTHER" id="PTHR42715:SF10">
    <property type="entry name" value="BETA-GLUCOSIDASE"/>
    <property type="match status" value="1"/>
</dbReference>
<sequence>MNRYKNYKGKKVCFLIANIIIGTFLFAVRAQEVSKNSTPQLSEYNVIEVIASMTLEEKASIVIGGGRMVGEEFENGMIGEMDGIVPGAAGSINSIPHLGIPITILADGPTGVRIHPIRNNDSTKTYYGTSFPVPTMMASSWDVNLMQEVGTALGSEFKHYGVDVALAPAFNIIRNPLNGRNGEYYSEDPYLSGKLAASMVHGIQSTGVGATVKHFVANNQETNRRKVDAVISERALREIYLKTFRIAIKESNPWAVMTAYNKVNGVYTPESYDLNTKILREDWGYNGFVMTDWRAGKDIIAQLKAGNDLIEPGFEKQKAEVVEAVKSGELDEEILNQNVERILKGITKTLRFNGYKNDDNPDLEAHAKLCKRAAEESIVLLKNNTQTLPLQKGKKIALFGNTSYDTFINNNGSSDVSFAYNISIYEGLVNSGFTVHQELKAEYDTYIENDRIAFPAKNSFGKVRLRPEFIAPKELIEKCALETDVAIVSIGRNSGEAADRELEGDYKLTEAELSQLKNITNIFHQQGKKVIFLMNVGGVIETASWKDLPDAILMVWQPGQEGGNAIANVISGKVNPSGKLPVTFPVKYEDVASSKNFPGTPARRPKQVIHEEGIYVGYRYFNSFNVKPSYEFGYGLSYTNFEYSALKLSKSKFKDSIDLEFTITNIGEKAGREVAQLYLSTPSGKLDKPSEELRKFAKTRLLQPGEKQIVKFTLNKMDLASFDSQNSQWIAESGEYKVNIGASSMDFRLSEIFKVKKEIEVEKVNKVLEPLIEIEELTR</sequence>
<dbReference type="AlphaFoldDB" id="A0AAE3MAZ7"/>
<dbReference type="Gene3D" id="3.40.50.1700">
    <property type="entry name" value="Glycoside hydrolase family 3 C-terminal domain"/>
    <property type="match status" value="1"/>
</dbReference>
<dbReference type="InterPro" id="IPR017853">
    <property type="entry name" value="GH"/>
</dbReference>
<keyword evidence="2 5" id="KW-0378">Hydrolase</keyword>
<dbReference type="Proteomes" id="UP001207408">
    <property type="component" value="Unassembled WGS sequence"/>
</dbReference>
<reference evidence="5" key="1">
    <citation type="submission" date="2022-10" db="EMBL/GenBank/DDBJ databases">
        <authorList>
            <person name="Yu W.X."/>
        </authorList>
    </citation>
    <scope>NUCLEOTIDE SEQUENCE</scope>
    <source>
        <strain evidence="5">D04</strain>
    </source>
</reference>
<comment type="similarity">
    <text evidence="1">Belongs to the glycosyl hydrolase 3 family.</text>
</comment>
<dbReference type="GO" id="GO:0008422">
    <property type="term" value="F:beta-glucosidase activity"/>
    <property type="evidence" value="ECO:0007669"/>
    <property type="project" value="UniProtKB-ARBA"/>
</dbReference>
<evidence type="ECO:0000256" key="2">
    <source>
        <dbReference type="ARBA" id="ARBA00022801"/>
    </source>
</evidence>
<dbReference type="RefSeq" id="WP_301197737.1">
    <property type="nucleotide sequence ID" value="NZ_JAPDPI010000003.1"/>
</dbReference>
<feature type="transmembrane region" description="Helical" evidence="3">
    <location>
        <begin position="12"/>
        <end position="30"/>
    </location>
</feature>
<evidence type="ECO:0000256" key="3">
    <source>
        <dbReference type="SAM" id="Phobius"/>
    </source>
</evidence>
<feature type="domain" description="Fibronectin type III-like" evidence="4">
    <location>
        <begin position="673"/>
        <end position="744"/>
    </location>
</feature>
<protein>
    <submittedName>
        <fullName evidence="5">Glycoside hydrolase family 3 C-terminal domain-containing protein</fullName>
    </submittedName>
</protein>
<dbReference type="InterPro" id="IPR026891">
    <property type="entry name" value="Fn3-like"/>
</dbReference>
<dbReference type="InterPro" id="IPR013783">
    <property type="entry name" value="Ig-like_fold"/>
</dbReference>
<evidence type="ECO:0000313" key="6">
    <source>
        <dbReference type="Proteomes" id="UP001207408"/>
    </source>
</evidence>
<dbReference type="GO" id="GO:0005975">
    <property type="term" value="P:carbohydrate metabolic process"/>
    <property type="evidence" value="ECO:0007669"/>
    <property type="project" value="InterPro"/>
</dbReference>
<dbReference type="InterPro" id="IPR001764">
    <property type="entry name" value="Glyco_hydro_3_N"/>
</dbReference>
<dbReference type="PANTHER" id="PTHR42715">
    <property type="entry name" value="BETA-GLUCOSIDASE"/>
    <property type="match status" value="1"/>
</dbReference>
<organism evidence="5 6">
    <name type="scientific">Plebeiibacterium marinum</name>
    <dbReference type="NCBI Taxonomy" id="2992111"/>
    <lineage>
        <taxon>Bacteria</taxon>
        <taxon>Pseudomonadati</taxon>
        <taxon>Bacteroidota</taxon>
        <taxon>Bacteroidia</taxon>
        <taxon>Marinilabiliales</taxon>
        <taxon>Marinilabiliaceae</taxon>
        <taxon>Plebeiibacterium</taxon>
    </lineage>
</organism>
<dbReference type="Pfam" id="PF00933">
    <property type="entry name" value="Glyco_hydro_3"/>
    <property type="match status" value="1"/>
</dbReference>
<dbReference type="InterPro" id="IPR050288">
    <property type="entry name" value="Cellulose_deg_GH3"/>
</dbReference>
<proteinExistence type="inferred from homology"/>
<dbReference type="FunFam" id="2.60.40.10:FF:000495">
    <property type="entry name" value="Periplasmic beta-glucosidase"/>
    <property type="match status" value="1"/>
</dbReference>
<comment type="caution">
    <text evidence="5">The sequence shown here is derived from an EMBL/GenBank/DDBJ whole genome shotgun (WGS) entry which is preliminary data.</text>
</comment>
<dbReference type="InterPro" id="IPR002772">
    <property type="entry name" value="Glyco_hydro_3_C"/>
</dbReference>
<dbReference type="SUPFAM" id="SSF51445">
    <property type="entry name" value="(Trans)glycosidases"/>
    <property type="match status" value="1"/>
</dbReference>
<evidence type="ECO:0000313" key="5">
    <source>
        <dbReference type="EMBL" id="MCW3804516.1"/>
    </source>
</evidence>
<keyword evidence="6" id="KW-1185">Reference proteome</keyword>
<dbReference type="EMBL" id="JAPDPI010000003">
    <property type="protein sequence ID" value="MCW3804516.1"/>
    <property type="molecule type" value="Genomic_DNA"/>
</dbReference>
<evidence type="ECO:0000256" key="1">
    <source>
        <dbReference type="ARBA" id="ARBA00005336"/>
    </source>
</evidence>
<dbReference type="Gene3D" id="3.20.20.300">
    <property type="entry name" value="Glycoside hydrolase, family 3, N-terminal domain"/>
    <property type="match status" value="1"/>
</dbReference>
<name>A0AAE3MAZ7_9BACT</name>
<dbReference type="InterPro" id="IPR036962">
    <property type="entry name" value="Glyco_hydro_3_N_sf"/>
</dbReference>
<accession>A0AAE3MAZ7</accession>
<dbReference type="Gene3D" id="2.60.40.10">
    <property type="entry name" value="Immunoglobulins"/>
    <property type="match status" value="1"/>
</dbReference>
<dbReference type="InterPro" id="IPR036881">
    <property type="entry name" value="Glyco_hydro_3_C_sf"/>
</dbReference>
<dbReference type="SUPFAM" id="SSF52279">
    <property type="entry name" value="Beta-D-glucan exohydrolase, C-terminal domain"/>
    <property type="match status" value="1"/>
</dbReference>
<gene>
    <name evidence="5" type="ORF">OM074_02700</name>
</gene>
<evidence type="ECO:0000259" key="4">
    <source>
        <dbReference type="SMART" id="SM01217"/>
    </source>
</evidence>
<dbReference type="Pfam" id="PF01915">
    <property type="entry name" value="Glyco_hydro_3_C"/>
    <property type="match status" value="1"/>
</dbReference>
<keyword evidence="3" id="KW-0812">Transmembrane</keyword>
<dbReference type="SMART" id="SM01217">
    <property type="entry name" value="Fn3_like"/>
    <property type="match status" value="1"/>
</dbReference>
<dbReference type="Pfam" id="PF14310">
    <property type="entry name" value="Fn3-like"/>
    <property type="match status" value="1"/>
</dbReference>
<keyword evidence="3" id="KW-0472">Membrane</keyword>